<keyword evidence="25" id="KW-1185">Reference proteome</keyword>
<comment type="function">
    <text evidence="16">Can bidirectionally induce pre- and post-synaptic differentiation of neurons by mediating interaction with IL1RAP and IL1RAPL1 trans-synaptically. Involved in pre-synaptic differentiation through interaction with SLITRK2.</text>
</comment>
<dbReference type="SUPFAM" id="SSF52799">
    <property type="entry name" value="(Phosphotyrosine protein) phosphatases II"/>
    <property type="match status" value="2"/>
</dbReference>
<feature type="domain" description="Tyrosine specific protein phosphatases" evidence="22">
    <location>
        <begin position="1417"/>
        <end position="1490"/>
    </location>
</feature>
<dbReference type="SMART" id="SM00194">
    <property type="entry name" value="PTPc"/>
    <property type="match status" value="2"/>
</dbReference>
<keyword evidence="6" id="KW-0677">Repeat</keyword>
<dbReference type="InterPro" id="IPR003598">
    <property type="entry name" value="Ig_sub2"/>
</dbReference>
<dbReference type="PROSITE" id="PS50055">
    <property type="entry name" value="TYR_PHOSPHATASE_PTP"/>
    <property type="match status" value="2"/>
</dbReference>
<dbReference type="InterPro" id="IPR036179">
    <property type="entry name" value="Ig-like_dom_sf"/>
</dbReference>
<dbReference type="PANTHER" id="PTHR46957:SF11">
    <property type="entry name" value="PROTEIN-TYROSINE-PHOSPHATASE"/>
    <property type="match status" value="1"/>
</dbReference>
<dbReference type="InterPro" id="IPR045905">
    <property type="entry name" value="R-PTP-delta_cat"/>
</dbReference>
<evidence type="ECO:0000259" key="23">
    <source>
        <dbReference type="PROSITE" id="PS50835"/>
    </source>
</evidence>
<gene>
    <name evidence="26" type="primary">Ptprd</name>
</gene>
<dbReference type="InterPro" id="IPR000242">
    <property type="entry name" value="PTP_cat"/>
</dbReference>
<name>A0A6P7QTK7_MUSCR</name>
<dbReference type="PROSITE" id="PS50853">
    <property type="entry name" value="FN3"/>
    <property type="match status" value="3"/>
</dbReference>
<keyword evidence="7" id="KW-0378">Hydrolase</keyword>
<dbReference type="CDD" id="cd05739">
    <property type="entry name" value="IgI_3_RPTP_IIa_LAR_like"/>
    <property type="match status" value="1"/>
</dbReference>
<keyword evidence="10 19" id="KW-0472">Membrane</keyword>
<dbReference type="SUPFAM" id="SSF48726">
    <property type="entry name" value="Immunoglobulin"/>
    <property type="match status" value="3"/>
</dbReference>
<reference evidence="26" key="1">
    <citation type="submission" date="2025-08" db="UniProtKB">
        <authorList>
            <consortium name="RefSeq"/>
        </authorList>
    </citation>
    <scope>IDENTIFICATION</scope>
</reference>
<feature type="domain" description="Ig-like" evidence="23">
    <location>
        <begin position="134"/>
        <end position="232"/>
    </location>
</feature>
<dbReference type="Pfam" id="PF07679">
    <property type="entry name" value="I-set"/>
    <property type="match status" value="2"/>
</dbReference>
<dbReference type="GO" id="GO:0060998">
    <property type="term" value="P:regulation of dendritic spine development"/>
    <property type="evidence" value="ECO:0007669"/>
    <property type="project" value="UniProtKB-ARBA"/>
</dbReference>
<dbReference type="GO" id="GO:0004725">
    <property type="term" value="F:protein tyrosine phosphatase activity"/>
    <property type="evidence" value="ECO:0007669"/>
    <property type="project" value="UniProtKB-EC"/>
</dbReference>
<dbReference type="GO" id="GO:0098609">
    <property type="term" value="P:cell-cell adhesion"/>
    <property type="evidence" value="ECO:0007669"/>
    <property type="project" value="UniProtKB-ARBA"/>
</dbReference>
<feature type="domain" description="Ig-like" evidence="23">
    <location>
        <begin position="244"/>
        <end position="326"/>
    </location>
</feature>
<feature type="domain" description="Tyrosine specific protein phosphatases" evidence="22">
    <location>
        <begin position="1128"/>
        <end position="1199"/>
    </location>
</feature>
<dbReference type="PANTHER" id="PTHR46957">
    <property type="entry name" value="CYTOKINE RECEPTOR"/>
    <property type="match status" value="1"/>
</dbReference>
<keyword evidence="11" id="KW-1015">Disulfide bond</keyword>
<protein>
    <recommendedName>
        <fullName evidence="17">Receptor-type tyrosine-protein phosphatase delta</fullName>
        <ecNumber evidence="3">3.1.3.48</ecNumber>
    </recommendedName>
</protein>
<comment type="similarity">
    <text evidence="2">Belongs to the protein-tyrosine phosphatase family. Receptor class 2A subfamily.</text>
</comment>
<dbReference type="InterPro" id="IPR000387">
    <property type="entry name" value="Tyr_Pase_dom"/>
</dbReference>
<keyword evidence="5 20" id="KW-0732">Signal</keyword>
<dbReference type="InterPro" id="IPR007110">
    <property type="entry name" value="Ig-like_dom"/>
</dbReference>
<dbReference type="Pfam" id="PF00041">
    <property type="entry name" value="fn3"/>
    <property type="match status" value="3"/>
</dbReference>
<dbReference type="PROSITE" id="PS50835">
    <property type="entry name" value="IG_LIKE"/>
    <property type="match status" value="3"/>
</dbReference>
<evidence type="ECO:0000256" key="16">
    <source>
        <dbReference type="ARBA" id="ARBA00053769"/>
    </source>
</evidence>
<evidence type="ECO:0000256" key="7">
    <source>
        <dbReference type="ARBA" id="ARBA00022801"/>
    </source>
</evidence>
<dbReference type="SMART" id="SM00409">
    <property type="entry name" value="IG"/>
    <property type="match status" value="4"/>
</dbReference>
<evidence type="ECO:0000256" key="11">
    <source>
        <dbReference type="ARBA" id="ARBA00023157"/>
    </source>
</evidence>
<dbReference type="PRINTS" id="PR00700">
    <property type="entry name" value="PRTYPHPHTASE"/>
</dbReference>
<evidence type="ECO:0000256" key="3">
    <source>
        <dbReference type="ARBA" id="ARBA00013064"/>
    </source>
</evidence>
<dbReference type="PROSITE" id="PS51257">
    <property type="entry name" value="PROKAR_LIPOPROTEIN"/>
    <property type="match status" value="1"/>
</dbReference>
<feature type="signal peptide" evidence="20">
    <location>
        <begin position="1"/>
        <end position="27"/>
    </location>
</feature>
<evidence type="ECO:0000256" key="14">
    <source>
        <dbReference type="ARBA" id="ARBA00023319"/>
    </source>
</evidence>
<keyword evidence="8" id="KW-0904">Protein phosphatase</keyword>
<evidence type="ECO:0000256" key="8">
    <source>
        <dbReference type="ARBA" id="ARBA00022912"/>
    </source>
</evidence>
<feature type="compositionally biased region" description="Basic and acidic residues" evidence="18">
    <location>
        <begin position="906"/>
        <end position="915"/>
    </location>
</feature>
<dbReference type="CTD" id="5789"/>
<dbReference type="GO" id="GO:0010975">
    <property type="term" value="P:regulation of neuron projection development"/>
    <property type="evidence" value="ECO:0007669"/>
    <property type="project" value="UniProtKB-ARBA"/>
</dbReference>
<proteinExistence type="inferred from homology"/>
<feature type="region of interest" description="Disordered" evidence="18">
    <location>
        <begin position="894"/>
        <end position="915"/>
    </location>
</feature>
<evidence type="ECO:0000256" key="9">
    <source>
        <dbReference type="ARBA" id="ARBA00022989"/>
    </source>
</evidence>
<evidence type="ECO:0000256" key="2">
    <source>
        <dbReference type="ARBA" id="ARBA00010504"/>
    </source>
</evidence>
<dbReference type="FunFam" id="2.60.40.10:FF:000068">
    <property type="entry name" value="receptor-type tyrosine-protein phosphatase delta isoform X1"/>
    <property type="match status" value="1"/>
</dbReference>
<dbReference type="GO" id="GO:0042734">
    <property type="term" value="C:presynaptic membrane"/>
    <property type="evidence" value="ECO:0007669"/>
    <property type="project" value="UniProtKB-ARBA"/>
</dbReference>
<evidence type="ECO:0000256" key="5">
    <source>
        <dbReference type="ARBA" id="ARBA00022729"/>
    </source>
</evidence>
<dbReference type="FunFam" id="3.90.190.10:FF:000001">
    <property type="entry name" value="Receptor-type tyrosine-protein phosphatase F isoform A"/>
    <property type="match status" value="1"/>
</dbReference>
<dbReference type="SMART" id="SM00408">
    <property type="entry name" value="IGc2"/>
    <property type="match status" value="3"/>
</dbReference>
<dbReference type="Pfam" id="PF13927">
    <property type="entry name" value="Ig_3"/>
    <property type="match status" value="1"/>
</dbReference>
<dbReference type="FunFam" id="2.60.40.10:FF:000023">
    <property type="entry name" value="receptor-type tyrosine-protein phosphatase delta isoform X2"/>
    <property type="match status" value="1"/>
</dbReference>
<keyword evidence="4 19" id="KW-0812">Transmembrane</keyword>
<dbReference type="CDD" id="cd05738">
    <property type="entry name" value="IgI_2_RPTP_IIa_LAR_like"/>
    <property type="match status" value="1"/>
</dbReference>
<dbReference type="InterPro" id="IPR050713">
    <property type="entry name" value="RTP_Phos/Ushers"/>
</dbReference>
<keyword evidence="12 26" id="KW-0675">Receptor</keyword>
<dbReference type="CDD" id="cd00063">
    <property type="entry name" value="FN3"/>
    <property type="match status" value="4"/>
</dbReference>
<dbReference type="EC" id="3.1.3.48" evidence="3"/>
<evidence type="ECO:0000256" key="18">
    <source>
        <dbReference type="SAM" id="MobiDB-lite"/>
    </source>
</evidence>
<evidence type="ECO:0000256" key="15">
    <source>
        <dbReference type="ARBA" id="ARBA00051722"/>
    </source>
</evidence>
<feature type="domain" description="Fibronectin type-III" evidence="24">
    <location>
        <begin position="333"/>
        <end position="423"/>
    </location>
</feature>
<dbReference type="Gene3D" id="2.60.40.10">
    <property type="entry name" value="Immunoglobulins"/>
    <property type="match status" value="7"/>
</dbReference>
<feature type="domain" description="Fibronectin type-III" evidence="24">
    <location>
        <begin position="428"/>
        <end position="524"/>
    </location>
</feature>
<comment type="catalytic activity">
    <reaction evidence="15">
        <text>O-phospho-L-tyrosyl-[protein] + H2O = L-tyrosyl-[protein] + phosphate</text>
        <dbReference type="Rhea" id="RHEA:10684"/>
        <dbReference type="Rhea" id="RHEA-COMP:10136"/>
        <dbReference type="Rhea" id="RHEA-COMP:20101"/>
        <dbReference type="ChEBI" id="CHEBI:15377"/>
        <dbReference type="ChEBI" id="CHEBI:43474"/>
        <dbReference type="ChEBI" id="CHEBI:46858"/>
        <dbReference type="ChEBI" id="CHEBI:61978"/>
        <dbReference type="EC" id="3.1.3.48"/>
    </reaction>
</comment>
<dbReference type="Pfam" id="PF00102">
    <property type="entry name" value="Y_phosphatase"/>
    <property type="match status" value="2"/>
</dbReference>
<comment type="subcellular location">
    <subcellularLocation>
        <location evidence="1">Membrane</location>
        <topology evidence="1">Single-pass type I membrane protein</topology>
    </subcellularLocation>
</comment>
<feature type="chain" id="PRO_5027833257" description="Receptor-type tyrosine-protein phosphatase delta" evidence="20">
    <location>
        <begin position="28"/>
        <end position="1508"/>
    </location>
</feature>
<evidence type="ECO:0000256" key="19">
    <source>
        <dbReference type="SAM" id="Phobius"/>
    </source>
</evidence>
<evidence type="ECO:0000256" key="6">
    <source>
        <dbReference type="ARBA" id="ARBA00022737"/>
    </source>
</evidence>
<dbReference type="FunFam" id="2.60.40.10:FF:000015">
    <property type="entry name" value="receptor-type tyrosine-protein phosphatase delta isoform X2"/>
    <property type="match status" value="1"/>
</dbReference>
<feature type="domain" description="Tyrosine-protein phosphatase" evidence="21">
    <location>
        <begin position="1240"/>
        <end position="1499"/>
    </location>
</feature>
<dbReference type="GO" id="GO:0099537">
    <property type="term" value="P:trans-synaptic signaling"/>
    <property type="evidence" value="ECO:0007669"/>
    <property type="project" value="UniProtKB-ARBA"/>
</dbReference>
<dbReference type="FunFam" id="2.60.40.10:FF:000010">
    <property type="entry name" value="receptor-type tyrosine-protein phosphatase delta isoform X1"/>
    <property type="match status" value="1"/>
</dbReference>
<evidence type="ECO:0000256" key="4">
    <source>
        <dbReference type="ARBA" id="ARBA00022692"/>
    </source>
</evidence>
<dbReference type="Proteomes" id="UP000515126">
    <property type="component" value="Chromosome 4"/>
</dbReference>
<dbReference type="FunFam" id="2.60.40.10:FF:000181">
    <property type="entry name" value="receptor-type tyrosine-protein phosphatase delta isoform X4"/>
    <property type="match status" value="1"/>
</dbReference>
<dbReference type="InterPro" id="IPR013783">
    <property type="entry name" value="Ig-like_fold"/>
</dbReference>
<accession>A0A6P7QTK7</accession>
<dbReference type="GO" id="GO:0099054">
    <property type="term" value="P:presynapse assembly"/>
    <property type="evidence" value="ECO:0007669"/>
    <property type="project" value="UniProtKB-ARBA"/>
</dbReference>
<feature type="domain" description="Ig-like" evidence="23">
    <location>
        <begin position="31"/>
        <end position="122"/>
    </location>
</feature>
<dbReference type="InterPro" id="IPR003961">
    <property type="entry name" value="FN3_dom"/>
</dbReference>
<evidence type="ECO:0000256" key="1">
    <source>
        <dbReference type="ARBA" id="ARBA00004479"/>
    </source>
</evidence>
<keyword evidence="9 19" id="KW-1133">Transmembrane helix</keyword>
<dbReference type="InterPro" id="IPR016130">
    <property type="entry name" value="Tyr_Pase_AS"/>
</dbReference>
<evidence type="ECO:0000313" key="26">
    <source>
        <dbReference type="RefSeq" id="XP_029331642.1"/>
    </source>
</evidence>
<organism evidence="25 26">
    <name type="scientific">Mus caroli</name>
    <name type="common">Ryukyu mouse</name>
    <name type="synonym">Ricefield mouse</name>
    <dbReference type="NCBI Taxonomy" id="10089"/>
    <lineage>
        <taxon>Eukaryota</taxon>
        <taxon>Metazoa</taxon>
        <taxon>Chordata</taxon>
        <taxon>Craniata</taxon>
        <taxon>Vertebrata</taxon>
        <taxon>Euteleostomi</taxon>
        <taxon>Mammalia</taxon>
        <taxon>Eutheria</taxon>
        <taxon>Euarchontoglires</taxon>
        <taxon>Glires</taxon>
        <taxon>Rodentia</taxon>
        <taxon>Myomorpha</taxon>
        <taxon>Muroidea</taxon>
        <taxon>Muridae</taxon>
        <taxon>Murinae</taxon>
        <taxon>Mus</taxon>
        <taxon>Mus</taxon>
    </lineage>
</organism>
<evidence type="ECO:0000313" key="25">
    <source>
        <dbReference type="Proteomes" id="UP000515126"/>
    </source>
</evidence>
<dbReference type="InterPro" id="IPR013098">
    <property type="entry name" value="Ig_I-set"/>
</dbReference>
<keyword evidence="14" id="KW-0393">Immunoglobulin domain</keyword>
<dbReference type="SMART" id="SM00060">
    <property type="entry name" value="FN3"/>
    <property type="match status" value="4"/>
</dbReference>
<dbReference type="SMART" id="SM00404">
    <property type="entry name" value="PTPc_motif"/>
    <property type="match status" value="2"/>
</dbReference>
<dbReference type="PROSITE" id="PS00383">
    <property type="entry name" value="TYR_PHOSPHATASE_1"/>
    <property type="match status" value="2"/>
</dbReference>
<dbReference type="CDD" id="cd14624">
    <property type="entry name" value="R-PTPc-D-1"/>
    <property type="match status" value="1"/>
</dbReference>
<feature type="domain" description="Tyrosine-protein phosphatase" evidence="21">
    <location>
        <begin position="953"/>
        <end position="1208"/>
    </location>
</feature>
<dbReference type="InterPro" id="IPR003599">
    <property type="entry name" value="Ig_sub"/>
</dbReference>
<keyword evidence="13" id="KW-0325">Glycoprotein</keyword>
<evidence type="ECO:0000256" key="20">
    <source>
        <dbReference type="SAM" id="SignalP"/>
    </source>
</evidence>
<feature type="domain" description="Fibronectin type-III" evidence="24">
    <location>
        <begin position="526"/>
        <end position="615"/>
    </location>
</feature>
<dbReference type="SUPFAM" id="SSF49265">
    <property type="entry name" value="Fibronectin type III"/>
    <property type="match status" value="3"/>
</dbReference>
<dbReference type="FunFam" id="2.60.40.10:FF:000027">
    <property type="entry name" value="receptor-type tyrosine-protein phosphatase delta isoform X1"/>
    <property type="match status" value="1"/>
</dbReference>
<evidence type="ECO:0000259" key="22">
    <source>
        <dbReference type="PROSITE" id="PS50056"/>
    </source>
</evidence>
<dbReference type="Gene3D" id="3.90.190.10">
    <property type="entry name" value="Protein tyrosine phosphatase superfamily"/>
    <property type="match status" value="2"/>
</dbReference>
<evidence type="ECO:0000259" key="21">
    <source>
        <dbReference type="PROSITE" id="PS50055"/>
    </source>
</evidence>
<feature type="transmembrane region" description="Helical" evidence="19">
    <location>
        <begin position="863"/>
        <end position="886"/>
    </location>
</feature>
<dbReference type="CDD" id="cd14628">
    <property type="entry name" value="R-PTP-D-2"/>
    <property type="match status" value="1"/>
</dbReference>
<evidence type="ECO:0000256" key="17">
    <source>
        <dbReference type="ARBA" id="ARBA00074819"/>
    </source>
</evidence>
<dbReference type="GO" id="GO:0098978">
    <property type="term" value="C:glutamatergic synapse"/>
    <property type="evidence" value="ECO:0007669"/>
    <property type="project" value="UniProtKB-ARBA"/>
</dbReference>
<dbReference type="RefSeq" id="XP_029331642.1">
    <property type="nucleotide sequence ID" value="XM_029475782.1"/>
</dbReference>
<dbReference type="PROSITE" id="PS50056">
    <property type="entry name" value="TYR_PHOSPHATASE_2"/>
    <property type="match status" value="2"/>
</dbReference>
<dbReference type="InterPro" id="IPR029021">
    <property type="entry name" value="Prot-tyrosine_phosphatase-like"/>
</dbReference>
<evidence type="ECO:0000256" key="10">
    <source>
        <dbReference type="ARBA" id="ARBA00023136"/>
    </source>
</evidence>
<dbReference type="InterPro" id="IPR036116">
    <property type="entry name" value="FN3_sf"/>
</dbReference>
<dbReference type="FunFam" id="3.90.190.10:FF:000002">
    <property type="entry name" value="receptor-type tyrosine-protein phosphatase delta isoform X2"/>
    <property type="match status" value="1"/>
</dbReference>
<evidence type="ECO:0000256" key="13">
    <source>
        <dbReference type="ARBA" id="ARBA00023180"/>
    </source>
</evidence>
<evidence type="ECO:0000256" key="12">
    <source>
        <dbReference type="ARBA" id="ARBA00023170"/>
    </source>
</evidence>
<dbReference type="GeneID" id="110292699"/>
<evidence type="ECO:0000259" key="24">
    <source>
        <dbReference type="PROSITE" id="PS50853"/>
    </source>
</evidence>
<sequence>MLLTNCRMVPVARPLSLLLTFFLCACAETPPRFTRTPVDQTGVSGGVASFICQATGDPRPKIVWNKKGKKVSNQRFEVVIEFDDGSGSVLRIQPLRTPRDEAIYECVASNNVGEISVSTRLTVLREDQIPRGFPTIDMGPQLKVVERTRTATMLCAASGNPDPEITWFKDFLPVDTSNNNGRIKQLRSESIGGTPIRGALQIEQSEESDQGKYECVATNSAGTRYSAPANLYVRELREVRRVPPRFSIPPTNHEIMPGGSVNITCVAVGSPMPYVKWMLGAEDLTPEDDMPIGRNVLELNDVRQSANYTCVAMSTLGVIEAIAQITVKALPKPPGTPVVTESTATSITLTWDSGNPEPVSYYIIQHKPKNSEEPYKEIDGIATTRYSVAGLSPYSDYEFRVVAVNNIGRGPASEPVLTQTSEQAPSSAPRDVQARMLSSTTILVQWKEPEEPNGQIQGYRVYYTMDPTQHVNNWMKHNVADSQITTIGNLVPQKTYSVKVLAFTSIGDGPLSSDIQVITQTGVPGQPLNFKAEPESETSILLSWTPPRSDTIASYELVYRDGDQGEEQRITIEPGTSYRLQGLKPNSLYYFRLSARSPQGLGASTAEISARTMQSMFAKNFHVKAVMKTSVLLSWEIPENYNSAMPFKILYDDGKMVEEVDGRATQKLIVNLKPEKSYSFVLTNRGNSAGGLQHRVTAKTAPDVLRTKPAFIGKTNLDGMITVQLPDVPANENIKGYYIIIVPLKKSRGKFIKPWESPDEMELDELLKEISRKRRSIRYGREVELKPYIAAHFDVLPTEFTLGDDKHYGGFTNKQLQSGQEYVFFVLAVMDHAESMYATSPYSDPVVSMDLDPQPITDEEEGLIWVVGPVLAVVFIICIVIAILLYKRKRAESESRKSSLPNSKEVPSHHPTDPVELRRLNFQTPGMASHPPIPILELADHIERLKANDNLKFSQEYESIDPGQQFTWEHSNLEVNKPKNRYANVIAYDHSRVLLSAIEGIPGSDYVNANYIDGYRKQNAYIATQGSLPETFGDFWRMIWEQRSATVVMMTKLEERSRVKCDQYWPSRGTETHGLVQVTLLDTVELATYCVRTFALYKNGSSEKREVRQFQFTAWPDHGVPEHPTPFLAFLRRVKTCNPPDAGPMVVHCSAGVGRTGCFIVIDAMLERIKHEKTVDIYGHVTLMRAQRNYMVQTEDQYIFIHDALLEAVTCGNTEVPARNLYAYIQKLTQIETGENVTGMELEFKRLASSKAHTSRFISANLPCNKFKNRLVNIMPYESTRVCLQPIRGVEGSDYINASFLDGYRQQKAYIATQGPLAETTEDFWRMLWEHNSTIVVMLTKLREMGREKCHQYWPAERSARYQYFVVDPMAEYNMPQYILREFKVTDARDGQSRTVRQFQFTDWPEQGVPKSGEGFIDFIGQVHKTKEQFGQDGPISVHCSAGVGRTGVFITLSIVLERMRYEGVVDIFQTVKMLRTQRPAMVQTEDQYQFCYRAALEYLGSFDHYAT</sequence>
<dbReference type="FunFam" id="2.60.40.10:FF:000036">
    <property type="entry name" value="receptor-type tyrosine-protein phosphatase delta isoform X1"/>
    <property type="match status" value="1"/>
</dbReference>
<dbReference type="GO" id="GO:0099151">
    <property type="term" value="P:regulation of postsynaptic density assembly"/>
    <property type="evidence" value="ECO:0007669"/>
    <property type="project" value="UniProtKB-ARBA"/>
</dbReference>
<dbReference type="InterPro" id="IPR003595">
    <property type="entry name" value="Tyr_Pase_cat"/>
</dbReference>